<sequence>MKATLVYFILGILAGFLGAAQPGINSVLDSKIGHPILASAVSFLVGSCALIFLILILRIPLPNILEIKSVPWWAWTGGLLGAFFVLVSVILAPKVGAITLMALVLAGQVMASLIYDHFGLLGFPVHPISIFRLLGIIFIFVGIYLVHRF</sequence>
<feature type="transmembrane region" description="Helical" evidence="1">
    <location>
        <begin position="130"/>
        <end position="147"/>
    </location>
</feature>
<dbReference type="GO" id="GO:0005886">
    <property type="term" value="C:plasma membrane"/>
    <property type="evidence" value="ECO:0007669"/>
    <property type="project" value="TreeGrafter"/>
</dbReference>
<accession>A0A1H0AMS0</accession>
<dbReference type="STRING" id="206665.SAMN04488516_101476"/>
<keyword evidence="1" id="KW-1133">Transmembrane helix</keyword>
<dbReference type="AlphaFoldDB" id="A0A1H0AMS0"/>
<evidence type="ECO:0000256" key="1">
    <source>
        <dbReference type="SAM" id="Phobius"/>
    </source>
</evidence>
<dbReference type="Pfam" id="PF04657">
    <property type="entry name" value="DMT_YdcZ"/>
    <property type="match status" value="1"/>
</dbReference>
<feature type="transmembrane region" description="Helical" evidence="1">
    <location>
        <begin position="72"/>
        <end position="92"/>
    </location>
</feature>
<organism evidence="2 3">
    <name type="scientific">Desulfonauticus submarinus</name>
    <dbReference type="NCBI Taxonomy" id="206665"/>
    <lineage>
        <taxon>Bacteria</taxon>
        <taxon>Pseudomonadati</taxon>
        <taxon>Thermodesulfobacteriota</taxon>
        <taxon>Desulfovibrionia</taxon>
        <taxon>Desulfovibrionales</taxon>
        <taxon>Desulfonauticaceae</taxon>
        <taxon>Desulfonauticus</taxon>
    </lineage>
</organism>
<gene>
    <name evidence="2" type="ORF">SAMN04488516_101476</name>
</gene>
<dbReference type="PANTHER" id="PTHR34821">
    <property type="entry name" value="INNER MEMBRANE PROTEIN YDCZ"/>
    <property type="match status" value="1"/>
</dbReference>
<protein>
    <submittedName>
        <fullName evidence="2">Transporter family-2 protein</fullName>
    </submittedName>
</protein>
<dbReference type="EMBL" id="FNIN01000001">
    <property type="protein sequence ID" value="SDN34705.1"/>
    <property type="molecule type" value="Genomic_DNA"/>
</dbReference>
<dbReference type="OrthoDB" id="9097160at2"/>
<name>A0A1H0AMS0_9BACT</name>
<evidence type="ECO:0000313" key="3">
    <source>
        <dbReference type="Proteomes" id="UP000199602"/>
    </source>
</evidence>
<dbReference type="InterPro" id="IPR006750">
    <property type="entry name" value="YdcZ"/>
</dbReference>
<keyword evidence="1" id="KW-0472">Membrane</keyword>
<dbReference type="Proteomes" id="UP000199602">
    <property type="component" value="Unassembled WGS sequence"/>
</dbReference>
<feature type="transmembrane region" description="Helical" evidence="1">
    <location>
        <begin position="98"/>
        <end position="118"/>
    </location>
</feature>
<dbReference type="RefSeq" id="WP_092062804.1">
    <property type="nucleotide sequence ID" value="NZ_FNIN01000001.1"/>
</dbReference>
<keyword evidence="1" id="KW-0812">Transmembrane</keyword>
<evidence type="ECO:0000313" key="2">
    <source>
        <dbReference type="EMBL" id="SDN34705.1"/>
    </source>
</evidence>
<keyword evidence="3" id="KW-1185">Reference proteome</keyword>
<dbReference type="PANTHER" id="PTHR34821:SF2">
    <property type="entry name" value="INNER MEMBRANE PROTEIN YDCZ"/>
    <property type="match status" value="1"/>
</dbReference>
<reference evidence="2 3" key="1">
    <citation type="submission" date="2016-10" db="EMBL/GenBank/DDBJ databases">
        <authorList>
            <person name="de Groot N.N."/>
        </authorList>
    </citation>
    <scope>NUCLEOTIDE SEQUENCE [LARGE SCALE GENOMIC DNA]</scope>
    <source>
        <strain evidence="2 3">DSM 15269</strain>
    </source>
</reference>
<feature type="transmembrane region" description="Helical" evidence="1">
    <location>
        <begin position="36"/>
        <end position="60"/>
    </location>
</feature>
<proteinExistence type="predicted"/>